<dbReference type="EMBL" id="CAGKOT010000009">
    <property type="protein sequence ID" value="CAB5355114.1"/>
    <property type="molecule type" value="Genomic_DNA"/>
</dbReference>
<dbReference type="Proteomes" id="UP000684084">
    <property type="component" value="Unassembled WGS sequence"/>
</dbReference>
<dbReference type="AlphaFoldDB" id="A0A2I1EUS8"/>
<reference evidence="2 3" key="2">
    <citation type="submission" date="2017-10" db="EMBL/GenBank/DDBJ databases">
        <title>Genome analyses suggest a sexual origin of heterokaryosis in a supposedly ancient asexual fungus.</title>
        <authorList>
            <person name="Corradi N."/>
            <person name="Sedzielewska K."/>
            <person name="Noel J."/>
            <person name="Charron P."/>
            <person name="Farinelli L."/>
            <person name="Marton T."/>
            <person name="Kruger M."/>
            <person name="Pelin A."/>
            <person name="Brachmann A."/>
            <person name="Corradi N."/>
        </authorList>
    </citation>
    <scope>NUCLEOTIDE SEQUENCE [LARGE SCALE GENOMIC DNA]</scope>
    <source>
        <strain evidence="2 3">A1</strain>
    </source>
</reference>
<protein>
    <recommendedName>
        <fullName evidence="5">FAR1 domain-containing protein</fullName>
    </recommendedName>
</protein>
<proteinExistence type="predicted"/>
<dbReference type="VEuPathDB" id="FungiDB:FUN_003971"/>
<evidence type="ECO:0000313" key="3">
    <source>
        <dbReference type="Proteomes" id="UP000232688"/>
    </source>
</evidence>
<evidence type="ECO:0000313" key="1">
    <source>
        <dbReference type="EMBL" id="CAB5355114.1"/>
    </source>
</evidence>
<dbReference type="OrthoDB" id="2441693at2759"/>
<dbReference type="Proteomes" id="UP000232688">
    <property type="component" value="Unassembled WGS sequence"/>
</dbReference>
<accession>A0A2I1EUS8</accession>
<reference evidence="2 3" key="1">
    <citation type="submission" date="2017-10" db="EMBL/GenBank/DDBJ databases">
        <title>Extensive intraspecific genome diversity in a model arbuscular mycorrhizal fungus.</title>
        <authorList>
            <person name="Chen E.C.H."/>
            <person name="Morin E."/>
            <person name="Baudet D."/>
            <person name="Noel J."/>
            <person name="Ndikumana S."/>
            <person name="Charron P."/>
            <person name="St-Onge C."/>
            <person name="Giorgi J."/>
            <person name="Grigoriev I.V."/>
            <person name="Roux C."/>
            <person name="Martin F.M."/>
            <person name="Corradi N."/>
        </authorList>
    </citation>
    <scope>NUCLEOTIDE SEQUENCE [LARGE SCALE GENOMIC DNA]</scope>
    <source>
        <strain evidence="2 3">A1</strain>
    </source>
</reference>
<name>A0A2I1EUS8_9GLOM</name>
<reference evidence="1" key="3">
    <citation type="submission" date="2020-05" db="EMBL/GenBank/DDBJ databases">
        <authorList>
            <person name="Rincon C."/>
            <person name="Sanders R I."/>
            <person name="Robbins C."/>
            <person name="Chaturvedi A."/>
        </authorList>
    </citation>
    <scope>NUCLEOTIDE SEQUENCE</scope>
    <source>
        <strain evidence="1">CHB12</strain>
    </source>
</reference>
<sequence length="165" mass="19174">MEFNAFCSDYHNNSYEISAFISIYSEPFNDNFTNINLLLYSKPFNINFLPSSLELSEPPFVSPVLPFVLPVEPLLTSDDNFTDIEPLLPLELSFGNSNYQYNLAVGDSFDNWLLVNTFMHQYCLERGFEYQIFRNNKDSNDSTIIRCKSFYCSLNGNYEPQKIMD</sequence>
<dbReference type="EMBL" id="LLXH01001747">
    <property type="protein sequence ID" value="PKC57701.1"/>
    <property type="molecule type" value="Genomic_DNA"/>
</dbReference>
<evidence type="ECO:0000313" key="4">
    <source>
        <dbReference type="Proteomes" id="UP000684084"/>
    </source>
</evidence>
<gene>
    <name evidence="1" type="ORF">CHRIB12_LOCUS6083</name>
    <name evidence="2" type="ORF">RhiirA1_472092</name>
</gene>
<organism evidence="1 4">
    <name type="scientific">Rhizophagus irregularis</name>
    <dbReference type="NCBI Taxonomy" id="588596"/>
    <lineage>
        <taxon>Eukaryota</taxon>
        <taxon>Fungi</taxon>
        <taxon>Fungi incertae sedis</taxon>
        <taxon>Mucoromycota</taxon>
        <taxon>Glomeromycotina</taxon>
        <taxon>Glomeromycetes</taxon>
        <taxon>Glomerales</taxon>
        <taxon>Glomeraceae</taxon>
        <taxon>Rhizophagus</taxon>
    </lineage>
</organism>
<comment type="caution">
    <text evidence="1">The sequence shown here is derived from an EMBL/GenBank/DDBJ whole genome shotgun (WGS) entry which is preliminary data.</text>
</comment>
<evidence type="ECO:0008006" key="5">
    <source>
        <dbReference type="Google" id="ProtNLM"/>
    </source>
</evidence>
<dbReference type="VEuPathDB" id="FungiDB:RhiirA1_472092"/>
<evidence type="ECO:0000313" key="2">
    <source>
        <dbReference type="EMBL" id="PKC57701.1"/>
    </source>
</evidence>